<keyword evidence="6" id="KW-0408">Iron</keyword>
<dbReference type="CDD" id="cd06185">
    <property type="entry name" value="PDR_like"/>
    <property type="match status" value="1"/>
</dbReference>
<evidence type="ECO:0000313" key="10">
    <source>
        <dbReference type="EMBL" id="BAC00797.1"/>
    </source>
</evidence>
<evidence type="ECO:0000256" key="4">
    <source>
        <dbReference type="ARBA" id="ARBA00022723"/>
    </source>
</evidence>
<evidence type="ECO:0000256" key="5">
    <source>
        <dbReference type="ARBA" id="ARBA00023002"/>
    </source>
</evidence>
<dbReference type="AlphaFoldDB" id="Q8L186"/>
<accession>Q8L186</accession>
<feature type="domain" description="FAD-binding FR-type" evidence="9">
    <location>
        <begin position="2"/>
        <end position="104"/>
    </location>
</feature>
<dbReference type="InterPro" id="IPR036010">
    <property type="entry name" value="2Fe-2S_ferredoxin-like_sf"/>
</dbReference>
<dbReference type="CDD" id="cd00207">
    <property type="entry name" value="fer2"/>
    <property type="match status" value="1"/>
</dbReference>
<dbReference type="SUPFAM" id="SSF52343">
    <property type="entry name" value="Ferredoxin reductase-like, C-terminal NADP-linked domain"/>
    <property type="match status" value="1"/>
</dbReference>
<dbReference type="GO" id="GO:0016491">
    <property type="term" value="F:oxidoreductase activity"/>
    <property type="evidence" value="ECO:0007669"/>
    <property type="project" value="UniProtKB-KW"/>
</dbReference>
<dbReference type="Gene3D" id="3.10.20.30">
    <property type="match status" value="1"/>
</dbReference>
<evidence type="ECO:0000259" key="9">
    <source>
        <dbReference type="PROSITE" id="PS51384"/>
    </source>
</evidence>
<keyword evidence="4" id="KW-0479">Metal-binding</keyword>
<dbReference type="InterPro" id="IPR017927">
    <property type="entry name" value="FAD-bd_FR_type"/>
</dbReference>
<dbReference type="InterPro" id="IPR017938">
    <property type="entry name" value="Riboflavin_synthase-like_b-brl"/>
</dbReference>
<dbReference type="InterPro" id="IPR039261">
    <property type="entry name" value="FNR_nucleotide-bd"/>
</dbReference>
<dbReference type="InterPro" id="IPR050415">
    <property type="entry name" value="MRET"/>
</dbReference>
<dbReference type="InterPro" id="IPR001041">
    <property type="entry name" value="2Fe-2S_ferredoxin-type"/>
</dbReference>
<evidence type="ECO:0000256" key="1">
    <source>
        <dbReference type="ARBA" id="ARBA00001974"/>
    </source>
</evidence>
<dbReference type="PANTHER" id="PTHR47354:SF1">
    <property type="entry name" value="CARNITINE MONOOXYGENASE REDUCTASE SUBUNIT"/>
    <property type="match status" value="1"/>
</dbReference>
<dbReference type="GO" id="GO:0051537">
    <property type="term" value="F:2 iron, 2 sulfur cluster binding"/>
    <property type="evidence" value="ECO:0007669"/>
    <property type="project" value="UniProtKB-KW"/>
</dbReference>
<keyword evidence="5" id="KW-0560">Oxidoreductase</keyword>
<dbReference type="PANTHER" id="PTHR47354">
    <property type="entry name" value="NADH OXIDOREDUCTASE HCR"/>
    <property type="match status" value="1"/>
</dbReference>
<dbReference type="PROSITE" id="PS00197">
    <property type="entry name" value="2FE2S_FER_1"/>
    <property type="match status" value="1"/>
</dbReference>
<evidence type="ECO:0000256" key="2">
    <source>
        <dbReference type="ARBA" id="ARBA00022630"/>
    </source>
</evidence>
<sequence>MADSRTVRVYQKTWQAEGVVGVTLIDPNGAELPAWEPGAHISLHLRDGLVREYSLCSDPDDRRAWSVAVLRDPKSRGGSTYVHDELPVGALIEVSGPRNAFSLESDASRYVLVAGGIGITPILAMTRDLDKRGRNWSLIYTGRSRSTMAFLNELEAHPRDRVTVHADDEAGTVADIAALLADVDSETLVYCCGPEPLLEACRSALVDPSRLRLERFKAPTVDVEQGPQESFDVVVVSTGQRITVDANTSVLDALQSGGVDVESSCTEGICGTCEIGVVKGDIDHRDFVLTPAEQAGGTTMIACVSRCRSAELVLDL</sequence>
<name>Q8L186_9NOCA</name>
<evidence type="ECO:0000256" key="7">
    <source>
        <dbReference type="ARBA" id="ARBA00023014"/>
    </source>
</evidence>
<evidence type="ECO:0000259" key="8">
    <source>
        <dbReference type="PROSITE" id="PS51085"/>
    </source>
</evidence>
<evidence type="ECO:0000256" key="3">
    <source>
        <dbReference type="ARBA" id="ARBA00022714"/>
    </source>
</evidence>
<dbReference type="Pfam" id="PF00111">
    <property type="entry name" value="Fer2"/>
    <property type="match status" value="1"/>
</dbReference>
<evidence type="ECO:0000256" key="6">
    <source>
        <dbReference type="ARBA" id="ARBA00023004"/>
    </source>
</evidence>
<dbReference type="GO" id="GO:0046872">
    <property type="term" value="F:metal ion binding"/>
    <property type="evidence" value="ECO:0007669"/>
    <property type="project" value="UniProtKB-KW"/>
</dbReference>
<keyword evidence="2" id="KW-0285">Flavoprotein</keyword>
<dbReference type="InterPro" id="IPR012675">
    <property type="entry name" value="Beta-grasp_dom_sf"/>
</dbReference>
<dbReference type="InterPro" id="IPR001433">
    <property type="entry name" value="OxRdtase_FAD/NAD-bd"/>
</dbReference>
<dbReference type="EMBL" id="AB070454">
    <property type="protein sequence ID" value="BAC00797.1"/>
    <property type="molecule type" value="Genomic_DNA"/>
</dbReference>
<dbReference type="PROSITE" id="PS51085">
    <property type="entry name" value="2FE2S_FER_2"/>
    <property type="match status" value="1"/>
</dbReference>
<dbReference type="InterPro" id="IPR006058">
    <property type="entry name" value="2Fe2S_fd_BS"/>
</dbReference>
<reference evidence="10" key="1">
    <citation type="journal article" date="2002" name="Biosci. Biotechnol. Biochem.">
        <title>Isolation and characterization of dibenzofuran-degrading actinomycetes: analysis of multiple extradiol dioxygenase genes in dibenzofuran-degrading Rhodococcus species.</title>
        <authorList>
            <person name="Iida T."/>
            <person name="Mukouzaka Y."/>
            <person name="Nakamura K."/>
            <person name="Yamaguchi I."/>
            <person name="Kudo T."/>
        </authorList>
    </citation>
    <scope>NUCLEOTIDE SEQUENCE</scope>
    <source>
        <strain evidence="10">YK2</strain>
    </source>
</reference>
<dbReference type="SUPFAM" id="SSF54292">
    <property type="entry name" value="2Fe-2S ferredoxin-like"/>
    <property type="match status" value="1"/>
</dbReference>
<organism evidence="10">
    <name type="scientific">Rhodococcus sp. YK2</name>
    <dbReference type="NCBI Taxonomy" id="169536"/>
    <lineage>
        <taxon>Bacteria</taxon>
        <taxon>Bacillati</taxon>
        <taxon>Actinomycetota</taxon>
        <taxon>Actinomycetes</taxon>
        <taxon>Mycobacteriales</taxon>
        <taxon>Nocardiaceae</taxon>
        <taxon>Rhodococcus</taxon>
    </lineage>
</organism>
<keyword evidence="7" id="KW-0411">Iron-sulfur</keyword>
<comment type="cofactor">
    <cofactor evidence="1">
        <name>FAD</name>
        <dbReference type="ChEBI" id="CHEBI:57692"/>
    </cofactor>
</comment>
<keyword evidence="3" id="KW-0001">2Fe-2S</keyword>
<dbReference type="Pfam" id="PF00175">
    <property type="entry name" value="NAD_binding_1"/>
    <property type="match status" value="1"/>
</dbReference>
<dbReference type="PROSITE" id="PS51384">
    <property type="entry name" value="FAD_FR"/>
    <property type="match status" value="1"/>
</dbReference>
<dbReference type="PRINTS" id="PR00409">
    <property type="entry name" value="PHDIOXRDTASE"/>
</dbReference>
<dbReference type="SUPFAM" id="SSF63380">
    <property type="entry name" value="Riboflavin synthase domain-like"/>
    <property type="match status" value="1"/>
</dbReference>
<proteinExistence type="predicted"/>
<protein>
    <submittedName>
        <fullName evidence="10">Putative oxidoreductase</fullName>
    </submittedName>
</protein>
<dbReference type="Gene3D" id="3.40.50.80">
    <property type="entry name" value="Nucleotide-binding domain of ferredoxin-NADP reductase (FNR) module"/>
    <property type="match status" value="1"/>
</dbReference>
<dbReference type="Gene3D" id="2.40.30.10">
    <property type="entry name" value="Translation factors"/>
    <property type="match status" value="1"/>
</dbReference>
<feature type="domain" description="2Fe-2S ferredoxin-type" evidence="8">
    <location>
        <begin position="231"/>
        <end position="316"/>
    </location>
</feature>